<accession>A0A1E3K9Z1</accession>
<reference evidence="1 2" key="1">
    <citation type="submission" date="2016-06" db="EMBL/GenBank/DDBJ databases">
        <title>Evolution of pathogenesis and genome organization in the Tremellales.</title>
        <authorList>
            <person name="Cuomo C."/>
            <person name="Litvintseva A."/>
            <person name="Heitman J."/>
            <person name="Chen Y."/>
            <person name="Sun S."/>
            <person name="Springer D."/>
            <person name="Dromer F."/>
            <person name="Young S."/>
            <person name="Zeng Q."/>
            <person name="Chapman S."/>
            <person name="Gujja S."/>
            <person name="Saif S."/>
            <person name="Birren B."/>
        </authorList>
    </citation>
    <scope>NUCLEOTIDE SEQUENCE [LARGE SCALE GENOMIC DNA]</scope>
    <source>
        <strain evidence="1 2">CBS 6273</strain>
    </source>
</reference>
<dbReference type="Proteomes" id="UP000095149">
    <property type="component" value="Unassembled WGS sequence"/>
</dbReference>
<dbReference type="EMBL" id="MEKH01000003">
    <property type="protein sequence ID" value="ODO09766.1"/>
    <property type="molecule type" value="Genomic_DNA"/>
</dbReference>
<comment type="caution">
    <text evidence="1">The sequence shown here is derived from an EMBL/GenBank/DDBJ whole genome shotgun (WGS) entry which is preliminary data.</text>
</comment>
<gene>
    <name evidence="1" type="ORF">I350_01983</name>
</gene>
<organism evidence="1 2">
    <name type="scientific">Cryptococcus amylolentus CBS 6273</name>
    <dbReference type="NCBI Taxonomy" id="1296118"/>
    <lineage>
        <taxon>Eukaryota</taxon>
        <taxon>Fungi</taxon>
        <taxon>Dikarya</taxon>
        <taxon>Basidiomycota</taxon>
        <taxon>Agaricomycotina</taxon>
        <taxon>Tremellomycetes</taxon>
        <taxon>Tremellales</taxon>
        <taxon>Cryptococcaceae</taxon>
        <taxon>Cryptococcus</taxon>
    </lineage>
</organism>
<dbReference type="AlphaFoldDB" id="A0A1E3K9Z1"/>
<evidence type="ECO:0000313" key="1">
    <source>
        <dbReference type="EMBL" id="ODO09766.1"/>
    </source>
</evidence>
<name>A0A1E3K9Z1_9TREE</name>
<protein>
    <submittedName>
        <fullName evidence="1">Uncharacterized protein</fullName>
    </submittedName>
</protein>
<evidence type="ECO:0000313" key="2">
    <source>
        <dbReference type="Proteomes" id="UP000095149"/>
    </source>
</evidence>
<dbReference type="OrthoDB" id="2578400at2759"/>
<sequence>MQWVQSGKRLKLDASSRATLAQLAKMSFRELLASSILESLDARRENQELKAEMRALTKHVAIPLTKEIKDIMRHQAVQDMPPRSQAPTALIECIRGYYRRFESTVVGPSYGPDIITASKAIVEASKVKNFKQFAFTSPLFPYRAGDEVLNSEDAAVGLMETWSTECLQCRQHILLPGLRRHVGKHIMAAMLRQKENLDKRGTPCKRFFAYHGKNAEELAEFTNHPYHCPVEGCGKVMWKYNMRCHYDLEHPQLIMPTKFKVKGDEVELLSLTVPKKRKVAPTVSKFDAVEKETEEGRSAREIVGQNGKRARIMTKKAAGQT</sequence>
<proteinExistence type="predicted"/>